<dbReference type="Pfam" id="PF00460">
    <property type="entry name" value="Flg_bb_rod"/>
    <property type="match status" value="1"/>
</dbReference>
<comment type="similarity">
    <text evidence="1 2">Belongs to the flagella basal body rod proteins family.</text>
</comment>
<evidence type="ECO:0000313" key="6">
    <source>
        <dbReference type="EMBL" id="RID88576.1"/>
    </source>
</evidence>
<dbReference type="InterPro" id="IPR037925">
    <property type="entry name" value="FlgE/F/G-like"/>
</dbReference>
<feature type="domain" description="Flagellar hook protein FlgE/F/G-like D1" evidence="5">
    <location>
        <begin position="117"/>
        <end position="178"/>
    </location>
</feature>
<accession>A0A398BMF8</accession>
<dbReference type="InterPro" id="IPR010930">
    <property type="entry name" value="Flg_bb/hook_C_dom"/>
</dbReference>
<dbReference type="GO" id="GO:0071978">
    <property type="term" value="P:bacterial-type flagellum-dependent swarming motility"/>
    <property type="evidence" value="ECO:0007669"/>
    <property type="project" value="TreeGrafter"/>
</dbReference>
<keyword evidence="2" id="KW-0975">Bacterial flagellum</keyword>
<dbReference type="PANTHER" id="PTHR30435:SF19">
    <property type="entry name" value="FLAGELLAR BASAL-BODY ROD PROTEIN FLGG"/>
    <property type="match status" value="1"/>
</dbReference>
<evidence type="ECO:0000259" key="5">
    <source>
        <dbReference type="Pfam" id="PF22692"/>
    </source>
</evidence>
<sequence>MLKGFYTAASGMLTQQRRTEMLTNNMANANTPGYKADQSSVRSFPEMLLNRMEDETIPNGNGKKMPSFAQVGSLHTGVYIQETNPLFKQGDIKQTDLKTDLALVHGEMPIDEETGVAGALFFTVQNGNGDVRYTRNGNFTLDSQGYLTTSGGYYVLDGNNERIQLDNDQFTVSDNGVILQDAAQVAQIGIAYSNDPAGQLVKEGDGLFSANAELTNAYDEDDVFFTIKQGYIENSNVDAAQTMTEMLSVYRSFEANQKVLQAYDQSLNKTVNEVGKIG</sequence>
<name>A0A398BMF8_9BACI</name>
<evidence type="ECO:0000256" key="2">
    <source>
        <dbReference type="RuleBase" id="RU362116"/>
    </source>
</evidence>
<evidence type="ECO:0000259" key="3">
    <source>
        <dbReference type="Pfam" id="PF00460"/>
    </source>
</evidence>
<keyword evidence="7" id="KW-1185">Reference proteome</keyword>
<keyword evidence="6" id="KW-0282">Flagellum</keyword>
<dbReference type="SUPFAM" id="SSF117143">
    <property type="entry name" value="Flagellar hook protein flgE"/>
    <property type="match status" value="1"/>
</dbReference>
<dbReference type="Proteomes" id="UP000266016">
    <property type="component" value="Unassembled WGS sequence"/>
</dbReference>
<evidence type="ECO:0000259" key="4">
    <source>
        <dbReference type="Pfam" id="PF06429"/>
    </source>
</evidence>
<dbReference type="InterPro" id="IPR019776">
    <property type="entry name" value="Flagellar_basal_body_rod_CS"/>
</dbReference>
<dbReference type="EMBL" id="QWVS01000004">
    <property type="protein sequence ID" value="RID88576.1"/>
    <property type="molecule type" value="Genomic_DNA"/>
</dbReference>
<dbReference type="PROSITE" id="PS00588">
    <property type="entry name" value="FLAGELLA_BB_ROD"/>
    <property type="match status" value="1"/>
</dbReference>
<dbReference type="InterPro" id="IPR053967">
    <property type="entry name" value="LlgE_F_G-like_D1"/>
</dbReference>
<dbReference type="Pfam" id="PF06429">
    <property type="entry name" value="Flg_bbr_C"/>
    <property type="match status" value="1"/>
</dbReference>
<feature type="domain" description="Flagellar basal-body/hook protein C-terminal" evidence="4">
    <location>
        <begin position="228"/>
        <end position="272"/>
    </location>
</feature>
<dbReference type="GO" id="GO:0009425">
    <property type="term" value="C:bacterial-type flagellum basal body"/>
    <property type="evidence" value="ECO:0007669"/>
    <property type="project" value="UniProtKB-SubCell"/>
</dbReference>
<gene>
    <name evidence="6" type="ORF">D1953_03380</name>
</gene>
<reference evidence="6 7" key="1">
    <citation type="submission" date="2018-08" db="EMBL/GenBank/DDBJ databases">
        <title>Bacillus jemisoniae sp. nov., Bacillus chryseoplanitiae sp. nov., Bacillus resnikiae sp. nov., and Bacillus frankliniae sp. nov., isolated from Viking spacecraft and associated surfaces.</title>
        <authorList>
            <person name="Seuylemezian A."/>
            <person name="Vaishampayan P."/>
        </authorList>
    </citation>
    <scope>NUCLEOTIDE SEQUENCE [LARGE SCALE GENOMIC DNA]</scope>
    <source>
        <strain evidence="6 7">MA001</strain>
    </source>
</reference>
<feature type="domain" description="Flagellar basal body rod protein N-terminal" evidence="3">
    <location>
        <begin position="5"/>
        <end position="35"/>
    </location>
</feature>
<dbReference type="PANTHER" id="PTHR30435">
    <property type="entry name" value="FLAGELLAR PROTEIN"/>
    <property type="match status" value="1"/>
</dbReference>
<dbReference type="RefSeq" id="WP_119115761.1">
    <property type="nucleotide sequence ID" value="NZ_CP085714.1"/>
</dbReference>
<dbReference type="InterPro" id="IPR001444">
    <property type="entry name" value="Flag_bb_rod_N"/>
</dbReference>
<comment type="subcellular location">
    <subcellularLocation>
        <location evidence="2">Bacterial flagellum basal body</location>
    </subcellularLocation>
</comment>
<evidence type="ECO:0000313" key="7">
    <source>
        <dbReference type="Proteomes" id="UP000266016"/>
    </source>
</evidence>
<dbReference type="AlphaFoldDB" id="A0A398BMF8"/>
<organism evidence="6 7">
    <name type="scientific">Peribacillus asahii</name>
    <dbReference type="NCBI Taxonomy" id="228899"/>
    <lineage>
        <taxon>Bacteria</taxon>
        <taxon>Bacillati</taxon>
        <taxon>Bacillota</taxon>
        <taxon>Bacilli</taxon>
        <taxon>Bacillales</taxon>
        <taxon>Bacillaceae</taxon>
        <taxon>Peribacillus</taxon>
    </lineage>
</organism>
<keyword evidence="6" id="KW-0966">Cell projection</keyword>
<dbReference type="InterPro" id="IPR020013">
    <property type="entry name" value="Flagellar_FlgE/F/G"/>
</dbReference>
<protein>
    <submittedName>
        <fullName evidence="6">Flagellar hook-basal body protein</fullName>
    </submittedName>
</protein>
<evidence type="ECO:0000256" key="1">
    <source>
        <dbReference type="ARBA" id="ARBA00009677"/>
    </source>
</evidence>
<comment type="caution">
    <text evidence="6">The sequence shown here is derived from an EMBL/GenBank/DDBJ whole genome shotgun (WGS) entry which is preliminary data.</text>
</comment>
<proteinExistence type="inferred from homology"/>
<dbReference type="Pfam" id="PF22692">
    <property type="entry name" value="LlgE_F_G_D1"/>
    <property type="match status" value="1"/>
</dbReference>
<keyword evidence="6" id="KW-0969">Cilium</keyword>
<dbReference type="NCBIfam" id="TIGR03506">
    <property type="entry name" value="FlgEFG_subfam"/>
    <property type="match status" value="1"/>
</dbReference>